<accession>A0A9E8SPZ9</accession>
<evidence type="ECO:0000313" key="2">
    <source>
        <dbReference type="Proteomes" id="UP001164653"/>
    </source>
</evidence>
<dbReference type="InterPro" id="IPR053842">
    <property type="entry name" value="NikA-like"/>
</dbReference>
<keyword evidence="2" id="KW-1185">Reference proteome</keyword>
<dbReference type="EMBL" id="CP112998">
    <property type="protein sequence ID" value="WAC12437.1"/>
    <property type="molecule type" value="Genomic_DNA"/>
</dbReference>
<dbReference type="Proteomes" id="UP001164653">
    <property type="component" value="Chromosome"/>
</dbReference>
<reference evidence="1" key="1">
    <citation type="submission" date="2022-11" db="EMBL/GenBank/DDBJ databases">
        <title>Dyadobacter pollutisoli sp. nov., isolated from plastic dumped soil.</title>
        <authorList>
            <person name="Kim J.M."/>
            <person name="Kim K.R."/>
            <person name="Lee J.K."/>
            <person name="Hao L."/>
            <person name="Jeon C.O."/>
        </authorList>
    </citation>
    <scope>NUCLEOTIDE SEQUENCE</scope>
    <source>
        <strain evidence="1">U1</strain>
    </source>
</reference>
<protein>
    <submittedName>
        <fullName evidence="1">Uncharacterized protein</fullName>
    </submittedName>
</protein>
<organism evidence="1 2">
    <name type="scientific">Dyadobacter pollutisoli</name>
    <dbReference type="NCBI Taxonomy" id="2910158"/>
    <lineage>
        <taxon>Bacteria</taxon>
        <taxon>Pseudomonadati</taxon>
        <taxon>Bacteroidota</taxon>
        <taxon>Cytophagia</taxon>
        <taxon>Cytophagales</taxon>
        <taxon>Spirosomataceae</taxon>
        <taxon>Dyadobacter</taxon>
    </lineage>
</organism>
<dbReference type="KEGG" id="dpf:ON006_00455"/>
<name>A0A9E8SPZ9_9BACT</name>
<gene>
    <name evidence="1" type="ORF">ON006_00455</name>
</gene>
<dbReference type="AlphaFoldDB" id="A0A9E8SPZ9"/>
<sequence>MKNQKKKGRPSKEKQAVKRDHFSVWVTADQKDQIKQLVEKSGLSASQFFLTSALDVPFKRPQKRTLPKATAETIRILEQLAGILSLAVLKTKDHQMLSEQWQQSSQRVRLLAELITRWVFESFEVRSFHRTLTEIDVWMMSLADYLDILIDDGDSKEQFLLEARGVARATNRLLLKHESYYTEPLQEIPQVWKTEAADIASVHYQIQNALNEFIKKTSK</sequence>
<evidence type="ECO:0000313" key="1">
    <source>
        <dbReference type="EMBL" id="WAC12437.1"/>
    </source>
</evidence>
<proteinExistence type="predicted"/>
<dbReference type="Pfam" id="PF21983">
    <property type="entry name" value="NikA-like"/>
    <property type="match status" value="1"/>
</dbReference>
<dbReference type="RefSeq" id="WP_244824584.1">
    <property type="nucleotide sequence ID" value="NZ_CP112998.1"/>
</dbReference>